<evidence type="ECO:0000259" key="16">
    <source>
        <dbReference type="PROSITE" id="PS50846"/>
    </source>
</evidence>
<keyword evidence="9" id="KW-0460">Magnesium</keyword>
<dbReference type="Gene3D" id="2.70.150.10">
    <property type="entry name" value="Calcium-transporting ATPase, cytoplasmic transduction domain A"/>
    <property type="match status" value="1"/>
</dbReference>
<dbReference type="InterPro" id="IPR059000">
    <property type="entry name" value="ATPase_P-type_domA"/>
</dbReference>
<dbReference type="PANTHER" id="PTHR43520:SF32">
    <property type="entry name" value="COPPER RESISTANCE P-TYPE ATPASE (EUROFUNG)"/>
    <property type="match status" value="1"/>
</dbReference>
<feature type="transmembrane region" description="Helical" evidence="15">
    <location>
        <begin position="1289"/>
        <end position="1309"/>
    </location>
</feature>
<keyword evidence="13" id="KW-0406">Ion transport</keyword>
<dbReference type="InterPro" id="IPR001757">
    <property type="entry name" value="P_typ_ATPase"/>
</dbReference>
<proteinExistence type="inferred from homology"/>
<dbReference type="PRINTS" id="PR00119">
    <property type="entry name" value="CATATPASE"/>
</dbReference>
<dbReference type="InterPro" id="IPR027256">
    <property type="entry name" value="P-typ_ATPase_IB"/>
</dbReference>
<evidence type="ECO:0000256" key="15">
    <source>
        <dbReference type="RuleBase" id="RU362081"/>
    </source>
</evidence>
<keyword evidence="7 15" id="KW-0547">Nucleotide-binding</keyword>
<dbReference type="NCBIfam" id="TIGR01525">
    <property type="entry name" value="ATPase-IB_hvy"/>
    <property type="match status" value="1"/>
</dbReference>
<comment type="subcellular location">
    <subcellularLocation>
        <location evidence="1">Endomembrane system</location>
        <topology evidence="1">Multi-pass membrane protein</topology>
    </subcellularLocation>
    <subcellularLocation>
        <location evidence="15">Membrane</location>
    </subcellularLocation>
</comment>
<evidence type="ECO:0000256" key="8">
    <source>
        <dbReference type="ARBA" id="ARBA00022840"/>
    </source>
</evidence>
<keyword evidence="12" id="KW-0186">Copper</keyword>
<evidence type="ECO:0000256" key="14">
    <source>
        <dbReference type="ARBA" id="ARBA00023136"/>
    </source>
</evidence>
<dbReference type="Pfam" id="PF00702">
    <property type="entry name" value="Hydrolase"/>
    <property type="match status" value="1"/>
</dbReference>
<dbReference type="InterPro" id="IPR036412">
    <property type="entry name" value="HAD-like_sf"/>
</dbReference>
<dbReference type="NCBIfam" id="TIGR00003">
    <property type="entry name" value="copper ion binding protein"/>
    <property type="match status" value="2"/>
</dbReference>
<dbReference type="FunFam" id="3.30.70.100:FF:000001">
    <property type="entry name" value="ATPase copper transporting beta"/>
    <property type="match status" value="3"/>
</dbReference>
<feature type="domain" description="HMA" evidence="16">
    <location>
        <begin position="17"/>
        <end position="82"/>
    </location>
</feature>
<protein>
    <recommendedName>
        <fullName evidence="16">HMA domain-containing protein</fullName>
    </recommendedName>
</protein>
<dbReference type="PROSITE" id="PS00154">
    <property type="entry name" value="ATPASE_E1_E2"/>
    <property type="match status" value="1"/>
</dbReference>
<dbReference type="PANTHER" id="PTHR43520">
    <property type="entry name" value="ATP7, ISOFORM B"/>
    <property type="match status" value="1"/>
</dbReference>
<dbReference type="InterPro" id="IPR008250">
    <property type="entry name" value="ATPase_P-typ_transduc_dom_A_sf"/>
</dbReference>
<dbReference type="GO" id="GO:0016020">
    <property type="term" value="C:membrane"/>
    <property type="evidence" value="ECO:0007669"/>
    <property type="project" value="UniProtKB-SubCell"/>
</dbReference>
<dbReference type="SUPFAM" id="SSF56784">
    <property type="entry name" value="HAD-like"/>
    <property type="match status" value="1"/>
</dbReference>
<feature type="transmembrane region" description="Helical" evidence="15">
    <location>
        <begin position="622"/>
        <end position="649"/>
    </location>
</feature>
<feature type="transmembrane region" description="Helical" evidence="15">
    <location>
        <begin position="1243"/>
        <end position="1265"/>
    </location>
</feature>
<evidence type="ECO:0000256" key="12">
    <source>
        <dbReference type="ARBA" id="ARBA00023008"/>
    </source>
</evidence>
<dbReference type="PROSITE" id="PS01047">
    <property type="entry name" value="HMA_1"/>
    <property type="match status" value="3"/>
</dbReference>
<keyword evidence="6" id="KW-0677">Repeat</keyword>
<dbReference type="SFLD" id="SFLDG00002">
    <property type="entry name" value="C1.7:_P-type_atpase_like"/>
    <property type="match status" value="1"/>
</dbReference>
<dbReference type="SFLD" id="SFLDF00027">
    <property type="entry name" value="p-type_atpase"/>
    <property type="match status" value="1"/>
</dbReference>
<feature type="transmembrane region" description="Helical" evidence="15">
    <location>
        <begin position="826"/>
        <end position="849"/>
    </location>
</feature>
<feature type="domain" description="HMA" evidence="16">
    <location>
        <begin position="355"/>
        <end position="420"/>
    </location>
</feature>
<feature type="domain" description="HMA" evidence="16">
    <location>
        <begin position="186"/>
        <end position="252"/>
    </location>
</feature>
<evidence type="ECO:0000256" key="4">
    <source>
        <dbReference type="ARBA" id="ARBA00022692"/>
    </source>
</evidence>
<dbReference type="Pfam" id="PF00122">
    <property type="entry name" value="E1-E2_ATPase"/>
    <property type="match status" value="1"/>
</dbReference>
<evidence type="ECO:0000256" key="11">
    <source>
        <dbReference type="ARBA" id="ARBA00022989"/>
    </source>
</evidence>
<keyword evidence="5 15" id="KW-0479">Metal-binding</keyword>
<keyword evidence="11 15" id="KW-1133">Transmembrane helix</keyword>
<dbReference type="GO" id="GO:0005507">
    <property type="term" value="F:copper ion binding"/>
    <property type="evidence" value="ECO:0007669"/>
    <property type="project" value="InterPro"/>
</dbReference>
<keyword evidence="18" id="KW-1185">Reference proteome</keyword>
<dbReference type="Proteomes" id="UP000054383">
    <property type="component" value="Unassembled WGS sequence"/>
</dbReference>
<dbReference type="Gene3D" id="3.40.1110.10">
    <property type="entry name" value="Calcium-transporting ATPase, cytoplasmic domain N"/>
    <property type="match status" value="1"/>
</dbReference>
<dbReference type="EMBL" id="CVMT01000013">
    <property type="protein sequence ID" value="CRG92590.1"/>
    <property type="molecule type" value="Genomic_DNA"/>
</dbReference>
<organism evidence="17 18">
    <name type="scientific">Talaromyces islandicus</name>
    <name type="common">Penicillium islandicum</name>
    <dbReference type="NCBI Taxonomy" id="28573"/>
    <lineage>
        <taxon>Eukaryota</taxon>
        <taxon>Fungi</taxon>
        <taxon>Dikarya</taxon>
        <taxon>Ascomycota</taxon>
        <taxon>Pezizomycotina</taxon>
        <taxon>Eurotiomycetes</taxon>
        <taxon>Eurotiomycetidae</taxon>
        <taxon>Eurotiales</taxon>
        <taxon>Trichocomaceae</taxon>
        <taxon>Talaromyces</taxon>
        <taxon>Talaromyces sect. Islandici</taxon>
    </lineage>
</organism>
<dbReference type="Gene3D" id="3.30.70.100">
    <property type="match status" value="4"/>
</dbReference>
<dbReference type="InterPro" id="IPR006122">
    <property type="entry name" value="HMA_Cu_ion-bd"/>
</dbReference>
<dbReference type="Pfam" id="PF00403">
    <property type="entry name" value="HMA"/>
    <property type="match status" value="4"/>
</dbReference>
<dbReference type="InterPro" id="IPR023214">
    <property type="entry name" value="HAD_sf"/>
</dbReference>
<dbReference type="SFLD" id="SFLDS00003">
    <property type="entry name" value="Haloacid_Dehalogenase"/>
    <property type="match status" value="1"/>
</dbReference>
<feature type="transmembrane region" description="Helical" evidence="15">
    <location>
        <begin position="581"/>
        <end position="601"/>
    </location>
</feature>
<dbReference type="GO" id="GO:0005524">
    <property type="term" value="F:ATP binding"/>
    <property type="evidence" value="ECO:0007669"/>
    <property type="project" value="UniProtKB-UniRule"/>
</dbReference>
<keyword evidence="14 15" id="KW-0472">Membrane</keyword>
<dbReference type="Gene3D" id="3.40.50.1000">
    <property type="entry name" value="HAD superfamily/HAD-like"/>
    <property type="match status" value="1"/>
</dbReference>
<evidence type="ECO:0000313" key="18">
    <source>
        <dbReference type="Proteomes" id="UP000054383"/>
    </source>
</evidence>
<dbReference type="InterPro" id="IPR018303">
    <property type="entry name" value="ATPase_P-typ_P_site"/>
</dbReference>
<evidence type="ECO:0000256" key="10">
    <source>
        <dbReference type="ARBA" id="ARBA00022967"/>
    </source>
</evidence>
<dbReference type="InterPro" id="IPR023299">
    <property type="entry name" value="ATPase_P-typ_cyto_dom_N"/>
</dbReference>
<dbReference type="InterPro" id="IPR044492">
    <property type="entry name" value="P_typ_ATPase_HD_dom"/>
</dbReference>
<dbReference type="OrthoDB" id="432719at2759"/>
<feature type="transmembrane region" description="Helical" evidence="15">
    <location>
        <begin position="869"/>
        <end position="902"/>
    </location>
</feature>
<evidence type="ECO:0000256" key="6">
    <source>
        <dbReference type="ARBA" id="ARBA00022737"/>
    </source>
</evidence>
<evidence type="ECO:0000256" key="2">
    <source>
        <dbReference type="ARBA" id="ARBA00006024"/>
    </source>
</evidence>
<reference evidence="17 18" key="1">
    <citation type="submission" date="2015-04" db="EMBL/GenBank/DDBJ databases">
        <authorList>
            <person name="Syromyatnikov M.Y."/>
            <person name="Popov V.N."/>
        </authorList>
    </citation>
    <scope>NUCLEOTIDE SEQUENCE [LARGE SCALE GENOMIC DNA]</scope>
    <source>
        <strain evidence="17">WF-38-12</strain>
    </source>
</reference>
<comment type="similarity">
    <text evidence="2 15">Belongs to the cation transport ATPase (P-type) (TC 3.A.3) family. Type IB subfamily.</text>
</comment>
<keyword evidence="4 15" id="KW-0812">Transmembrane</keyword>
<evidence type="ECO:0000256" key="9">
    <source>
        <dbReference type="ARBA" id="ARBA00022842"/>
    </source>
</evidence>
<evidence type="ECO:0000256" key="1">
    <source>
        <dbReference type="ARBA" id="ARBA00004127"/>
    </source>
</evidence>
<dbReference type="GO" id="GO:0055070">
    <property type="term" value="P:copper ion homeostasis"/>
    <property type="evidence" value="ECO:0007669"/>
    <property type="project" value="TreeGrafter"/>
</dbReference>
<evidence type="ECO:0000313" key="17">
    <source>
        <dbReference type="EMBL" id="CRG92590.1"/>
    </source>
</evidence>
<feature type="transmembrane region" description="Helical" evidence="15">
    <location>
        <begin position="661"/>
        <end position="678"/>
    </location>
</feature>
<accession>A0A0U1MC68</accession>
<dbReference type="SUPFAM" id="SSF81653">
    <property type="entry name" value="Calcium ATPase, transduction domain A"/>
    <property type="match status" value="1"/>
</dbReference>
<dbReference type="GO" id="GO:0016887">
    <property type="term" value="F:ATP hydrolysis activity"/>
    <property type="evidence" value="ECO:0007669"/>
    <property type="project" value="InterPro"/>
</dbReference>
<dbReference type="InterPro" id="IPR036163">
    <property type="entry name" value="HMA_dom_sf"/>
</dbReference>
<dbReference type="FunFam" id="2.70.150.10:FF:000068">
    <property type="entry name" value="Copper resistance-associated P-type ATPase"/>
    <property type="match status" value="1"/>
</dbReference>
<name>A0A0U1MC68_TALIS</name>
<dbReference type="OMA" id="QGMKGTF"/>
<feature type="domain" description="HMA" evidence="16">
    <location>
        <begin position="271"/>
        <end position="337"/>
    </location>
</feature>
<dbReference type="GO" id="GO:0043682">
    <property type="term" value="F:P-type divalent copper transporter activity"/>
    <property type="evidence" value="ECO:0007669"/>
    <property type="project" value="TreeGrafter"/>
</dbReference>
<dbReference type="CDD" id="cd00371">
    <property type="entry name" value="HMA"/>
    <property type="match status" value="4"/>
</dbReference>
<dbReference type="NCBIfam" id="TIGR01494">
    <property type="entry name" value="ATPase_P-type"/>
    <property type="match status" value="2"/>
</dbReference>
<keyword evidence="8 15" id="KW-0067">ATP-binding</keyword>
<evidence type="ECO:0000256" key="13">
    <source>
        <dbReference type="ARBA" id="ARBA00023065"/>
    </source>
</evidence>
<evidence type="ECO:0000256" key="3">
    <source>
        <dbReference type="ARBA" id="ARBA00022448"/>
    </source>
</evidence>
<evidence type="ECO:0000256" key="5">
    <source>
        <dbReference type="ARBA" id="ARBA00022723"/>
    </source>
</evidence>
<dbReference type="SUPFAM" id="SSF55008">
    <property type="entry name" value="HMA, heavy metal-associated domain"/>
    <property type="match status" value="4"/>
</dbReference>
<keyword evidence="10" id="KW-1278">Translocase</keyword>
<dbReference type="PRINTS" id="PR00120">
    <property type="entry name" value="HATPASE"/>
</dbReference>
<dbReference type="InterPro" id="IPR017969">
    <property type="entry name" value="Heavy-metal-associated_CS"/>
</dbReference>
<evidence type="ECO:0000256" key="7">
    <source>
        <dbReference type="ARBA" id="ARBA00022741"/>
    </source>
</evidence>
<feature type="transmembrane region" description="Helical" evidence="15">
    <location>
        <begin position="536"/>
        <end position="561"/>
    </location>
</feature>
<dbReference type="SUPFAM" id="SSF81660">
    <property type="entry name" value="Metal cation-transporting ATPase, ATP-binding domain N"/>
    <property type="match status" value="1"/>
</dbReference>
<sequence>MSLTDNGSSKMDAPGPCVTVLLATNIHCASCVSFVKETLASCRSIESVDVTILPQEIRVVHAPEMTASELARMLIDAAFEVQLATTRSESGAVLEVVDTSSWITYPKDVVSPLLLSPGGSAVGKAARERGMYDLQRRKHIDNCEACQHEQSEKWNDQHSSKMEEFAEKSHTLDSVHVGQPRQPELFTAQISISGMTCAACVNSVTEIVQKLDFVKDVSITLLTNSGVLTYYGPKENADKVVDEIESTGFEVSVESIAPVSTEANSKAYPEFEALFSIAGMSCASCVNSITRQLKQLEPVKDANVSLVRNSASVIFVGEESYATTIRDEIEDLGFEASLENITSKKNDCHPVSDYHIANLSIDGMSCGACVTKITQGLQELACVKDVVVDLLSNSATVTFDGKDNLAAILEEIGDFGYEAKAIDCNPLKQDLSAQSQARTVMIRIDGMFCHHCPEKVLQSLHNLDESIEIVKSPSQDNPVVKVTYVPSAPKLTIRTILSTIDSSHPAFKSTVYHPPSIEDRSREIQLRERRRFLSRLLFVFITAIPTFLIGIVFMSLVPATNPTRQYLSGPIWSEKVSRMEWAMLIMTTPVMFYGADLFHLRAMKEIRAIWRPGSKVPILRRFYRFGSMNLLISAGTLVAYLASLAVLIAGATVKSSATESVPTYFDTVTFLTLFILAGRSLEAYSKSRTGDAVSALGRLRPNEALLVKPAIADSSDTEGSNSIQRISVDLLEVGDIVNIPHGASPPADGMVMSSGKYQFDESSLTGESKPISKLAGDQVYSGSVNVGQQVSVKVTGLGGASMLDQIINVVREGQGKRAPMERIADVLVAYFVPVITFIAILTFVIWYSLGQSGSLPLGYLDDNSLGSWAFWSLQFAIAVFVVACPCGLALAAPTALFVGIGLAAKRGILVRGGGEAFQEATRLDAIVFDKTGTLTEGGSLKVSDHDVLDKDPEKVLVAWALARELEQTSSHPIARAIVDFCTTSQSSDSSRLSVTSSDIIEIPGQGMKGTFELSIDGVQPVSYEAAIGNERLASTVTQRPAGLGLSLDQASISDSNFFLSNLLSSYQSSGKSIAILLLRKLSPQGKTSPPFSPVVVFATSDPIRAESPHVISELQKRKIAVYMCTGDNEKTAHAVASGLGIPSSNVVANVMPAQKADFIRTIQSSNAPSSSSENQKRNVVAFVGDGTNDSPALAACDVSIAMSSGSDVAISSSSFILLNSNLNTIFELVLLSKRVFNRIKMNFVWAAVYNVILVPVAAGVFYPIAHGTKEVSAGHGQANVDGHWRLDPVWASLAMALSSVSVVTSSLALRIEAKDLKVLIDKMLGKK</sequence>
<gene>
    <name evidence="17" type="ORF">PISL3812_09652</name>
</gene>
<dbReference type="PROSITE" id="PS50846">
    <property type="entry name" value="HMA_2"/>
    <property type="match status" value="4"/>
</dbReference>
<keyword evidence="3" id="KW-0813">Transport</keyword>
<dbReference type="SUPFAM" id="SSF81665">
    <property type="entry name" value="Calcium ATPase, transmembrane domain M"/>
    <property type="match status" value="1"/>
</dbReference>
<dbReference type="InterPro" id="IPR006121">
    <property type="entry name" value="HMA_dom"/>
</dbReference>
<dbReference type="STRING" id="28573.A0A0U1MC68"/>
<dbReference type="InterPro" id="IPR023298">
    <property type="entry name" value="ATPase_P-typ_TM_dom_sf"/>
</dbReference>